<dbReference type="OrthoDB" id="9805730at2"/>
<dbReference type="EMBL" id="SRKY01000002">
    <property type="protein sequence ID" value="THH36873.1"/>
    <property type="molecule type" value="Genomic_DNA"/>
</dbReference>
<dbReference type="GO" id="GO:0003700">
    <property type="term" value="F:DNA-binding transcription factor activity"/>
    <property type="evidence" value="ECO:0007669"/>
    <property type="project" value="InterPro"/>
</dbReference>
<comment type="caution">
    <text evidence="5">The sequence shown here is derived from an EMBL/GenBank/DDBJ whole genome shotgun (WGS) entry which is preliminary data.</text>
</comment>
<feature type="domain" description="HTH araC/xylS-type" evidence="4">
    <location>
        <begin position="236"/>
        <end position="334"/>
    </location>
</feature>
<dbReference type="GO" id="GO:0005829">
    <property type="term" value="C:cytosol"/>
    <property type="evidence" value="ECO:0007669"/>
    <property type="project" value="TreeGrafter"/>
</dbReference>
<protein>
    <submittedName>
        <fullName evidence="5">AraC family transcriptional regulator</fullName>
    </submittedName>
</protein>
<organism evidence="5 6">
    <name type="scientific">Aliishimia ponticola</name>
    <dbReference type="NCBI Taxonomy" id="2499833"/>
    <lineage>
        <taxon>Bacteria</taxon>
        <taxon>Pseudomonadati</taxon>
        <taxon>Pseudomonadota</taxon>
        <taxon>Alphaproteobacteria</taxon>
        <taxon>Rhodobacterales</taxon>
        <taxon>Paracoccaceae</taxon>
        <taxon>Aliishimia</taxon>
    </lineage>
</organism>
<dbReference type="PROSITE" id="PS01124">
    <property type="entry name" value="HTH_ARAC_FAMILY_2"/>
    <property type="match status" value="1"/>
</dbReference>
<dbReference type="Gene3D" id="1.10.10.60">
    <property type="entry name" value="Homeodomain-like"/>
    <property type="match status" value="1"/>
</dbReference>
<name>A0A4V3XKG5_9RHOB</name>
<evidence type="ECO:0000256" key="1">
    <source>
        <dbReference type="ARBA" id="ARBA00023015"/>
    </source>
</evidence>
<dbReference type="PANTHER" id="PTHR47894">
    <property type="entry name" value="HTH-TYPE TRANSCRIPTIONAL REGULATOR GADX"/>
    <property type="match status" value="1"/>
</dbReference>
<gene>
    <name evidence="5" type="ORF">E4Z66_07980</name>
</gene>
<keyword evidence="6" id="KW-1185">Reference proteome</keyword>
<evidence type="ECO:0000313" key="6">
    <source>
        <dbReference type="Proteomes" id="UP000306602"/>
    </source>
</evidence>
<evidence type="ECO:0000259" key="4">
    <source>
        <dbReference type="PROSITE" id="PS01124"/>
    </source>
</evidence>
<keyword evidence="2" id="KW-0238">DNA-binding</keyword>
<dbReference type="Pfam" id="PF12625">
    <property type="entry name" value="Arabinose_bd"/>
    <property type="match status" value="1"/>
</dbReference>
<accession>A0A4V3XKG5</accession>
<keyword evidence="3" id="KW-0804">Transcription</keyword>
<dbReference type="InterPro" id="IPR032687">
    <property type="entry name" value="AraC-type_N"/>
</dbReference>
<dbReference type="InterPro" id="IPR018060">
    <property type="entry name" value="HTH_AraC"/>
</dbReference>
<dbReference type="InterPro" id="IPR009057">
    <property type="entry name" value="Homeodomain-like_sf"/>
</dbReference>
<dbReference type="Pfam" id="PF12833">
    <property type="entry name" value="HTH_18"/>
    <property type="match status" value="1"/>
</dbReference>
<evidence type="ECO:0000256" key="2">
    <source>
        <dbReference type="ARBA" id="ARBA00023125"/>
    </source>
</evidence>
<dbReference type="SMART" id="SM00342">
    <property type="entry name" value="HTH_ARAC"/>
    <property type="match status" value="1"/>
</dbReference>
<dbReference type="PANTHER" id="PTHR47894:SF1">
    <property type="entry name" value="HTH-TYPE TRANSCRIPTIONAL REGULATOR VQSM"/>
    <property type="match status" value="1"/>
</dbReference>
<dbReference type="GO" id="GO:0000976">
    <property type="term" value="F:transcription cis-regulatory region binding"/>
    <property type="evidence" value="ECO:0007669"/>
    <property type="project" value="TreeGrafter"/>
</dbReference>
<evidence type="ECO:0000256" key="3">
    <source>
        <dbReference type="ARBA" id="ARBA00023163"/>
    </source>
</evidence>
<dbReference type="SUPFAM" id="SSF46689">
    <property type="entry name" value="Homeodomain-like"/>
    <property type="match status" value="1"/>
</dbReference>
<proteinExistence type="predicted"/>
<dbReference type="AlphaFoldDB" id="A0A4V3XKG5"/>
<keyword evidence="1" id="KW-0805">Transcription regulation</keyword>
<sequence>MHGATVTQLRRYQIADGMRFVCERFGIDPARGLRRAGLPPDFLEADARPVTAQEYYAIWNGLDAEAPLPKFPKLLAEAFSRGEFDSSEYAFHSSPTVRIGLQRKAILKSLIMPMSMHVSSYDTHLVASFASVLPEDPLPALLGWFNLTYFTLSIREATGVHVRPAAIEVEELRPGWADAEALFGCPITQGRGYRLVLKSEDADLPLITRNDALADRVEAGLAERFVQEIAPKSTAARVRQALVEGLPGGQVTIDQIARKLALSKRSLQRRLSEEGASFKDVLEDTRRALALSYLQNSTMSIEEIALLLGFRDRTSFFRAFRSWTGQTPKSVRRRSA</sequence>
<dbReference type="Proteomes" id="UP000306602">
    <property type="component" value="Unassembled WGS sequence"/>
</dbReference>
<evidence type="ECO:0000313" key="5">
    <source>
        <dbReference type="EMBL" id="THH36873.1"/>
    </source>
</evidence>
<reference evidence="5 6" key="1">
    <citation type="submission" date="2019-04" db="EMBL/GenBank/DDBJ databases">
        <title>Shimia ponticola sp. nov., isolated from seawater.</title>
        <authorList>
            <person name="Kim Y.-O."/>
            <person name="Yoon J.-H."/>
        </authorList>
    </citation>
    <scope>NUCLEOTIDE SEQUENCE [LARGE SCALE GENOMIC DNA]</scope>
    <source>
        <strain evidence="5 6">MYP11</strain>
    </source>
</reference>